<dbReference type="NCBIfam" id="TIGR00021">
    <property type="entry name" value="rpiA"/>
    <property type="match status" value="1"/>
</dbReference>
<evidence type="ECO:0000256" key="1">
    <source>
        <dbReference type="NCBIfam" id="TIGR00021"/>
    </source>
</evidence>
<protein>
    <recommendedName>
        <fullName evidence="1">Ribose 5-phosphate isomerase A</fullName>
        <ecNumber evidence="1">5.3.1.6</ecNumber>
    </recommendedName>
</protein>
<dbReference type="GO" id="GO:0004751">
    <property type="term" value="F:ribose-5-phosphate isomerase activity"/>
    <property type="evidence" value="ECO:0007669"/>
    <property type="project" value="UniProtKB-UniRule"/>
</dbReference>
<accession>A0A8F5BWP2</accession>
<dbReference type="CDD" id="cd01398">
    <property type="entry name" value="RPI_A"/>
    <property type="match status" value="1"/>
</dbReference>
<evidence type="ECO:0000313" key="3">
    <source>
        <dbReference type="Proteomes" id="UP000693941"/>
    </source>
</evidence>
<dbReference type="EMBL" id="CP077715">
    <property type="protein sequence ID" value="QXJ32853.1"/>
    <property type="molecule type" value="Genomic_DNA"/>
</dbReference>
<gene>
    <name evidence="2" type="ORF">J5U21_02508</name>
</gene>
<dbReference type="GO" id="GO:0006014">
    <property type="term" value="P:D-ribose metabolic process"/>
    <property type="evidence" value="ECO:0007669"/>
    <property type="project" value="TreeGrafter"/>
</dbReference>
<dbReference type="Proteomes" id="UP000693941">
    <property type="component" value="Chromosome"/>
</dbReference>
<dbReference type="RefSeq" id="WP_218260826.1">
    <property type="nucleotide sequence ID" value="NZ_CP077715.1"/>
</dbReference>
<name>A0A8F5BWP2_9CREN</name>
<dbReference type="GO" id="GO:0009052">
    <property type="term" value="P:pentose-phosphate shunt, non-oxidative branch"/>
    <property type="evidence" value="ECO:0007669"/>
    <property type="project" value="InterPro"/>
</dbReference>
<keyword evidence="2" id="KW-0413">Isomerase</keyword>
<dbReference type="InterPro" id="IPR004788">
    <property type="entry name" value="Ribose5P_isomerase_type_A"/>
</dbReference>
<dbReference type="Pfam" id="PF06026">
    <property type="entry name" value="Rib_5-P_isom_A"/>
    <property type="match status" value="1"/>
</dbReference>
<dbReference type="PANTHER" id="PTHR11934">
    <property type="entry name" value="RIBOSE-5-PHOSPHATE ISOMERASE"/>
    <property type="match status" value="1"/>
</dbReference>
<dbReference type="AlphaFoldDB" id="A0A8F5BWP2"/>
<dbReference type="EC" id="5.3.1.6" evidence="1"/>
<dbReference type="PANTHER" id="PTHR11934:SF0">
    <property type="entry name" value="RIBOSE-5-PHOSPHATE ISOMERASE"/>
    <property type="match status" value="1"/>
</dbReference>
<organism evidence="2 3">
    <name type="scientific">Saccharolobus shibatae</name>
    <dbReference type="NCBI Taxonomy" id="2286"/>
    <lineage>
        <taxon>Archaea</taxon>
        <taxon>Thermoproteota</taxon>
        <taxon>Thermoprotei</taxon>
        <taxon>Sulfolobales</taxon>
        <taxon>Sulfolobaceae</taxon>
        <taxon>Saccharolobus</taxon>
    </lineage>
</organism>
<evidence type="ECO:0000313" key="2">
    <source>
        <dbReference type="EMBL" id="QXJ32853.1"/>
    </source>
</evidence>
<sequence length="227" mass="25188">MDPKELLATYTLNYLREKKIIGVGTGKTVKKLIEVLSKEENLKETVLFVASSLDTEIELSKHGLKVISLLSAIQPEIYVDSFDVVTKDGIMIKGGGGALLREKLLTYFSKYRIFIGEFNKLKDSKLIDVPIEVVSIGVSYVKDKLEKMGFAVKIREGSGKMGPIISDNGNAILDVSVKTENLCEFDRMIKTIPSVVETGIFCKELYNKIILANEEGRIEELYAGDGI</sequence>
<dbReference type="GeneID" id="65560923"/>
<reference evidence="2" key="1">
    <citation type="journal article" date="2021" name="Environ. Microbiol.">
        <title>New insights into the diversity and evolution of the archaeal mobilome from three complete genomes of Saccharolobus shibatae.</title>
        <authorList>
            <person name="Medvedeva S."/>
            <person name="Brandt D."/>
            <person name="Cvirkaite-Krupovic V."/>
            <person name="Liu Y."/>
            <person name="Severinov K."/>
            <person name="Ishino S."/>
            <person name="Ishino Y."/>
            <person name="Prangishvili D."/>
            <person name="Kalinowski J."/>
            <person name="Krupovic M."/>
        </authorList>
    </citation>
    <scope>NUCLEOTIDE SEQUENCE</scope>
    <source>
        <strain evidence="2">BEU9</strain>
    </source>
</reference>
<dbReference type="GO" id="GO:0005829">
    <property type="term" value="C:cytosol"/>
    <property type="evidence" value="ECO:0007669"/>
    <property type="project" value="TreeGrafter"/>
</dbReference>
<proteinExistence type="predicted"/>